<evidence type="ECO:0000313" key="2">
    <source>
        <dbReference type="EMBL" id="CAF3987390.1"/>
    </source>
</evidence>
<evidence type="ECO:0000313" key="3">
    <source>
        <dbReference type="Proteomes" id="UP000682733"/>
    </source>
</evidence>
<accession>A0A8S2NCL3</accession>
<comment type="caution">
    <text evidence="2">The sequence shown here is derived from an EMBL/GenBank/DDBJ whole genome shotgun (WGS) entry which is preliminary data.</text>
</comment>
<sequence length="50" mass="6050">MVRLGLGCRIHKLENKLSLLSDDEKQIEKLYNEEKYLSLYRDFDQEALYQ</sequence>
<organism evidence="2 3">
    <name type="scientific">Didymodactylos carnosus</name>
    <dbReference type="NCBI Taxonomy" id="1234261"/>
    <lineage>
        <taxon>Eukaryota</taxon>
        <taxon>Metazoa</taxon>
        <taxon>Spiralia</taxon>
        <taxon>Gnathifera</taxon>
        <taxon>Rotifera</taxon>
        <taxon>Eurotatoria</taxon>
        <taxon>Bdelloidea</taxon>
        <taxon>Philodinida</taxon>
        <taxon>Philodinidae</taxon>
        <taxon>Didymodactylos</taxon>
    </lineage>
</organism>
<feature type="non-terminal residue" evidence="2">
    <location>
        <position position="1"/>
    </location>
</feature>
<dbReference type="Proteomes" id="UP000677228">
    <property type="component" value="Unassembled WGS sequence"/>
</dbReference>
<dbReference type="EMBL" id="CAJOBA010034539">
    <property type="protein sequence ID" value="CAF3987390.1"/>
    <property type="molecule type" value="Genomic_DNA"/>
</dbReference>
<evidence type="ECO:0000313" key="1">
    <source>
        <dbReference type="EMBL" id="CAF1176222.1"/>
    </source>
</evidence>
<proteinExistence type="predicted"/>
<gene>
    <name evidence="1" type="ORF">OVA965_LOCUS22824</name>
    <name evidence="2" type="ORF">TMI583_LOCUS23538</name>
</gene>
<dbReference type="EMBL" id="CAJNOK010013015">
    <property type="protein sequence ID" value="CAF1176222.1"/>
    <property type="molecule type" value="Genomic_DNA"/>
</dbReference>
<dbReference type="Proteomes" id="UP000682733">
    <property type="component" value="Unassembled WGS sequence"/>
</dbReference>
<dbReference type="AlphaFoldDB" id="A0A8S2NCL3"/>
<protein>
    <submittedName>
        <fullName evidence="2">Uncharacterized protein</fullName>
    </submittedName>
</protein>
<reference evidence="2" key="1">
    <citation type="submission" date="2021-02" db="EMBL/GenBank/DDBJ databases">
        <authorList>
            <person name="Nowell W R."/>
        </authorList>
    </citation>
    <scope>NUCLEOTIDE SEQUENCE</scope>
</reference>
<name>A0A8S2NCL3_9BILA</name>